<dbReference type="Pfam" id="PF00455">
    <property type="entry name" value="DeoRC"/>
    <property type="match status" value="1"/>
</dbReference>
<dbReference type="InterPro" id="IPR018356">
    <property type="entry name" value="Tscrpt_reg_HTH_DeoR_CS"/>
</dbReference>
<evidence type="ECO:0000256" key="3">
    <source>
        <dbReference type="ARBA" id="ARBA00023125"/>
    </source>
</evidence>
<dbReference type="SUPFAM" id="SSF46785">
    <property type="entry name" value="Winged helix' DNA-binding domain"/>
    <property type="match status" value="1"/>
</dbReference>
<dbReference type="Proteomes" id="UP000318017">
    <property type="component" value="Chromosome"/>
</dbReference>
<keyword evidence="2" id="KW-0805">Transcription regulation</keyword>
<dbReference type="PRINTS" id="PR00037">
    <property type="entry name" value="HTHLACR"/>
</dbReference>
<protein>
    <submittedName>
        <fullName evidence="7">Glycerol-3-phosphate regulon repressor</fullName>
    </submittedName>
</protein>
<dbReference type="PANTHER" id="PTHR30363:SF4">
    <property type="entry name" value="GLYCEROL-3-PHOSPHATE REGULON REPRESSOR"/>
    <property type="match status" value="1"/>
</dbReference>
<dbReference type="InterPro" id="IPR014036">
    <property type="entry name" value="DeoR-like_C"/>
</dbReference>
<evidence type="ECO:0000256" key="2">
    <source>
        <dbReference type="ARBA" id="ARBA00023015"/>
    </source>
</evidence>
<dbReference type="PROSITE" id="PS51000">
    <property type="entry name" value="HTH_DEOR_2"/>
    <property type="match status" value="1"/>
</dbReference>
<dbReference type="GO" id="GO:0003700">
    <property type="term" value="F:DNA-binding transcription factor activity"/>
    <property type="evidence" value="ECO:0007669"/>
    <property type="project" value="InterPro"/>
</dbReference>
<dbReference type="OrthoDB" id="9797223at2"/>
<dbReference type="KEGG" id="ahel:Q31a_02700"/>
<evidence type="ECO:0000313" key="8">
    <source>
        <dbReference type="Proteomes" id="UP000318017"/>
    </source>
</evidence>
<evidence type="ECO:0000259" key="6">
    <source>
        <dbReference type="PROSITE" id="PS51000"/>
    </source>
</evidence>
<dbReference type="SMART" id="SM01134">
    <property type="entry name" value="DeoRC"/>
    <property type="match status" value="1"/>
</dbReference>
<evidence type="ECO:0000313" key="7">
    <source>
        <dbReference type="EMBL" id="QDV21991.1"/>
    </source>
</evidence>
<feature type="region of interest" description="Disordered" evidence="5">
    <location>
        <begin position="261"/>
        <end position="282"/>
    </location>
</feature>
<dbReference type="RefSeq" id="WP_145072821.1">
    <property type="nucleotide sequence ID" value="NZ_CP036298.1"/>
</dbReference>
<sequence length="282" mass="30545">MSNGAATDLRRLKLRELIRSQGFVSIPDLRSSLDVSESTIRRDLDFLEAEGEAKRTHGGVFSTGPTSSLGVFETRRAEQWEKKRRIAVAASKLVENHDTLLLDGGSTTYELAKQLVGRPLQVVTNSLPLANLYAASDQIDLVLLGGYVHSRTGVSLGPYANEMLSSLNVQTAVLSIAGADRRGFYNSNLLLVETERAMMDCADRTVIVADSSKFGKCSLARLCGLHKVHVVVSDDDLSEEWQNHLLDAGVELVLAGSDPEHADLANQVGGTTAPENETPKDN</sequence>
<keyword evidence="4" id="KW-0804">Transcription</keyword>
<dbReference type="AlphaFoldDB" id="A0A518G069"/>
<dbReference type="EMBL" id="CP036298">
    <property type="protein sequence ID" value="QDV21991.1"/>
    <property type="molecule type" value="Genomic_DNA"/>
</dbReference>
<evidence type="ECO:0000256" key="5">
    <source>
        <dbReference type="SAM" id="MobiDB-lite"/>
    </source>
</evidence>
<accession>A0A518G069</accession>
<dbReference type="InterPro" id="IPR036388">
    <property type="entry name" value="WH-like_DNA-bd_sf"/>
</dbReference>
<dbReference type="Gene3D" id="3.40.50.1360">
    <property type="match status" value="1"/>
</dbReference>
<dbReference type="Pfam" id="PF08220">
    <property type="entry name" value="HTH_DeoR"/>
    <property type="match status" value="1"/>
</dbReference>
<dbReference type="InterPro" id="IPR001034">
    <property type="entry name" value="DeoR_HTH"/>
</dbReference>
<organism evidence="7 8">
    <name type="scientific">Aureliella helgolandensis</name>
    <dbReference type="NCBI Taxonomy" id="2527968"/>
    <lineage>
        <taxon>Bacteria</taxon>
        <taxon>Pseudomonadati</taxon>
        <taxon>Planctomycetota</taxon>
        <taxon>Planctomycetia</taxon>
        <taxon>Pirellulales</taxon>
        <taxon>Pirellulaceae</taxon>
        <taxon>Aureliella</taxon>
    </lineage>
</organism>
<name>A0A518G069_9BACT</name>
<evidence type="ECO:0000256" key="1">
    <source>
        <dbReference type="ARBA" id="ARBA00022491"/>
    </source>
</evidence>
<keyword evidence="1" id="KW-0678">Repressor</keyword>
<evidence type="ECO:0000256" key="4">
    <source>
        <dbReference type="ARBA" id="ARBA00023163"/>
    </source>
</evidence>
<proteinExistence type="predicted"/>
<dbReference type="PROSITE" id="PS00894">
    <property type="entry name" value="HTH_DEOR_1"/>
    <property type="match status" value="1"/>
</dbReference>
<keyword evidence="8" id="KW-1185">Reference proteome</keyword>
<dbReference type="InterPro" id="IPR037171">
    <property type="entry name" value="NagB/RpiA_transferase-like"/>
</dbReference>
<dbReference type="InterPro" id="IPR036390">
    <property type="entry name" value="WH_DNA-bd_sf"/>
</dbReference>
<dbReference type="SUPFAM" id="SSF100950">
    <property type="entry name" value="NagB/RpiA/CoA transferase-like"/>
    <property type="match status" value="1"/>
</dbReference>
<dbReference type="PANTHER" id="PTHR30363">
    <property type="entry name" value="HTH-TYPE TRANSCRIPTIONAL REGULATOR SRLR-RELATED"/>
    <property type="match status" value="1"/>
</dbReference>
<dbReference type="Gene3D" id="1.10.10.10">
    <property type="entry name" value="Winged helix-like DNA-binding domain superfamily/Winged helix DNA-binding domain"/>
    <property type="match status" value="1"/>
</dbReference>
<dbReference type="GO" id="GO:0003677">
    <property type="term" value="F:DNA binding"/>
    <property type="evidence" value="ECO:0007669"/>
    <property type="project" value="UniProtKB-KW"/>
</dbReference>
<dbReference type="SMART" id="SM00420">
    <property type="entry name" value="HTH_DEOR"/>
    <property type="match status" value="1"/>
</dbReference>
<reference evidence="7 8" key="1">
    <citation type="submission" date="2019-02" db="EMBL/GenBank/DDBJ databases">
        <title>Deep-cultivation of Planctomycetes and their phenomic and genomic characterization uncovers novel biology.</title>
        <authorList>
            <person name="Wiegand S."/>
            <person name="Jogler M."/>
            <person name="Boedeker C."/>
            <person name="Pinto D."/>
            <person name="Vollmers J."/>
            <person name="Rivas-Marin E."/>
            <person name="Kohn T."/>
            <person name="Peeters S.H."/>
            <person name="Heuer A."/>
            <person name="Rast P."/>
            <person name="Oberbeckmann S."/>
            <person name="Bunk B."/>
            <person name="Jeske O."/>
            <person name="Meyerdierks A."/>
            <person name="Storesund J.E."/>
            <person name="Kallscheuer N."/>
            <person name="Luecker S."/>
            <person name="Lage O.M."/>
            <person name="Pohl T."/>
            <person name="Merkel B.J."/>
            <person name="Hornburger P."/>
            <person name="Mueller R.-W."/>
            <person name="Bruemmer F."/>
            <person name="Labrenz M."/>
            <person name="Spormann A.M."/>
            <person name="Op den Camp H."/>
            <person name="Overmann J."/>
            <person name="Amann R."/>
            <person name="Jetten M.S.M."/>
            <person name="Mascher T."/>
            <person name="Medema M.H."/>
            <person name="Devos D.P."/>
            <person name="Kaster A.-K."/>
            <person name="Ovreas L."/>
            <person name="Rohde M."/>
            <person name="Galperin M.Y."/>
            <person name="Jogler C."/>
        </authorList>
    </citation>
    <scope>NUCLEOTIDE SEQUENCE [LARGE SCALE GENOMIC DNA]</scope>
    <source>
        <strain evidence="7 8">Q31a</strain>
    </source>
</reference>
<dbReference type="InterPro" id="IPR050313">
    <property type="entry name" value="Carb_Metab_HTH_regulators"/>
</dbReference>
<feature type="domain" description="HTH deoR-type" evidence="6">
    <location>
        <begin position="7"/>
        <end position="62"/>
    </location>
</feature>
<keyword evidence="3" id="KW-0238">DNA-binding</keyword>
<gene>
    <name evidence="7" type="primary">glpR</name>
    <name evidence="7" type="ORF">Q31a_02700</name>
</gene>